<keyword evidence="1" id="KW-0732">Signal</keyword>
<feature type="signal peptide" evidence="1">
    <location>
        <begin position="1"/>
        <end position="23"/>
    </location>
</feature>
<sequence>MRFPILTLALLSTFLTLPSITLAHSALSTDHLHPRGQSTITFLSSIFNNGMRIFRLDKTVRSFAPERLDDVKSRSSEAIQSLDEAIATAKSIGHFDPASSHAISALCIPLKVVYGNMIKAIREKREELTAAKYKDEMIKTLVSLRVKSREFAELVKKIITEPDGSYCLYLEDFVDKRYAKTIDEYKGINSGDSGDVEGDIWDVED</sequence>
<evidence type="ECO:0000256" key="1">
    <source>
        <dbReference type="SAM" id="SignalP"/>
    </source>
</evidence>
<feature type="chain" id="PRO_5012092707" description="NACHT-NTPase and P-loop NTPases N-terminal domain-containing protein" evidence="1">
    <location>
        <begin position="24"/>
        <end position="205"/>
    </location>
</feature>
<dbReference type="Proteomes" id="UP000184063">
    <property type="component" value="Unassembled WGS sequence"/>
</dbReference>
<dbReference type="EMBL" id="KV878247">
    <property type="protein sequence ID" value="OJZ82658.1"/>
    <property type="molecule type" value="Genomic_DNA"/>
</dbReference>
<reference evidence="3" key="1">
    <citation type="journal article" date="2017" name="Genome Biol.">
        <title>Comparative genomics reveals high biological diversity and specific adaptations in the industrially and medically important fungal genus Aspergillus.</title>
        <authorList>
            <person name="de Vries R.P."/>
            <person name="Riley R."/>
            <person name="Wiebenga A."/>
            <person name="Aguilar-Osorio G."/>
            <person name="Amillis S."/>
            <person name="Uchima C.A."/>
            <person name="Anderluh G."/>
            <person name="Asadollahi M."/>
            <person name="Askin M."/>
            <person name="Barry K."/>
            <person name="Battaglia E."/>
            <person name="Bayram O."/>
            <person name="Benocci T."/>
            <person name="Braus-Stromeyer S.A."/>
            <person name="Caldana C."/>
            <person name="Canovas D."/>
            <person name="Cerqueira G.C."/>
            <person name="Chen F."/>
            <person name="Chen W."/>
            <person name="Choi C."/>
            <person name="Clum A."/>
            <person name="Dos Santos R.A."/>
            <person name="Damasio A.R."/>
            <person name="Diallinas G."/>
            <person name="Emri T."/>
            <person name="Fekete E."/>
            <person name="Flipphi M."/>
            <person name="Freyberg S."/>
            <person name="Gallo A."/>
            <person name="Gournas C."/>
            <person name="Habgood R."/>
            <person name="Hainaut M."/>
            <person name="Harispe M.L."/>
            <person name="Henrissat B."/>
            <person name="Hilden K.S."/>
            <person name="Hope R."/>
            <person name="Hossain A."/>
            <person name="Karabika E."/>
            <person name="Karaffa L."/>
            <person name="Karanyi Z."/>
            <person name="Krasevec N."/>
            <person name="Kuo A."/>
            <person name="Kusch H."/>
            <person name="LaButti K."/>
            <person name="Lagendijk E.L."/>
            <person name="Lapidus A."/>
            <person name="Levasseur A."/>
            <person name="Lindquist E."/>
            <person name="Lipzen A."/>
            <person name="Logrieco A.F."/>
            <person name="MacCabe A."/>
            <person name="Maekelae M.R."/>
            <person name="Malavazi I."/>
            <person name="Melin P."/>
            <person name="Meyer V."/>
            <person name="Mielnichuk N."/>
            <person name="Miskei M."/>
            <person name="Molnar A.P."/>
            <person name="Mule G."/>
            <person name="Ngan C.Y."/>
            <person name="Orejas M."/>
            <person name="Orosz E."/>
            <person name="Ouedraogo J.P."/>
            <person name="Overkamp K.M."/>
            <person name="Park H.-S."/>
            <person name="Perrone G."/>
            <person name="Piumi F."/>
            <person name="Punt P.J."/>
            <person name="Ram A.F."/>
            <person name="Ramon A."/>
            <person name="Rauscher S."/>
            <person name="Record E."/>
            <person name="Riano-Pachon D.M."/>
            <person name="Robert V."/>
            <person name="Roehrig J."/>
            <person name="Ruller R."/>
            <person name="Salamov A."/>
            <person name="Salih N.S."/>
            <person name="Samson R.A."/>
            <person name="Sandor E."/>
            <person name="Sanguinetti M."/>
            <person name="Schuetze T."/>
            <person name="Sepcic K."/>
            <person name="Shelest E."/>
            <person name="Sherlock G."/>
            <person name="Sophianopoulou V."/>
            <person name="Squina F.M."/>
            <person name="Sun H."/>
            <person name="Susca A."/>
            <person name="Todd R.B."/>
            <person name="Tsang A."/>
            <person name="Unkles S.E."/>
            <person name="van de Wiele N."/>
            <person name="van Rossen-Uffink D."/>
            <person name="Oliveira J.V."/>
            <person name="Vesth T.C."/>
            <person name="Visser J."/>
            <person name="Yu J.-H."/>
            <person name="Zhou M."/>
            <person name="Andersen M.R."/>
            <person name="Archer D.B."/>
            <person name="Baker S.E."/>
            <person name="Benoit I."/>
            <person name="Brakhage A.A."/>
            <person name="Braus G.H."/>
            <person name="Fischer R."/>
            <person name="Frisvad J.C."/>
            <person name="Goldman G.H."/>
            <person name="Houbraken J."/>
            <person name="Oakley B."/>
            <person name="Pocsi I."/>
            <person name="Scazzocchio C."/>
            <person name="Seiboth B."/>
            <person name="vanKuyk P.A."/>
            <person name="Wortman J."/>
            <person name="Dyer P.S."/>
            <person name="Grigoriev I.V."/>
        </authorList>
    </citation>
    <scope>NUCLEOTIDE SEQUENCE [LARGE SCALE GENOMIC DNA]</scope>
    <source>
        <strain evidence="3">CBS 106.47</strain>
    </source>
</reference>
<protein>
    <recommendedName>
        <fullName evidence="4">NACHT-NTPase and P-loop NTPases N-terminal domain-containing protein</fullName>
    </recommendedName>
</protein>
<dbReference type="VEuPathDB" id="FungiDB:ASPFODRAFT_74073"/>
<evidence type="ECO:0000313" key="2">
    <source>
        <dbReference type="EMBL" id="OJZ82658.1"/>
    </source>
</evidence>
<evidence type="ECO:0000313" key="3">
    <source>
        <dbReference type="Proteomes" id="UP000184063"/>
    </source>
</evidence>
<name>A0A1M3T7E1_ASPLC</name>
<dbReference type="OrthoDB" id="4458977at2759"/>
<accession>A0A1M3T7E1</accession>
<dbReference type="Pfam" id="PF12296">
    <property type="entry name" value="HsbA"/>
    <property type="match status" value="1"/>
</dbReference>
<dbReference type="AlphaFoldDB" id="A0A1M3T7E1"/>
<gene>
    <name evidence="2" type="ORF">ASPFODRAFT_74073</name>
</gene>
<organism evidence="2 3">
    <name type="scientific">Aspergillus luchuensis (strain CBS 106.47)</name>
    <dbReference type="NCBI Taxonomy" id="1137211"/>
    <lineage>
        <taxon>Eukaryota</taxon>
        <taxon>Fungi</taxon>
        <taxon>Dikarya</taxon>
        <taxon>Ascomycota</taxon>
        <taxon>Pezizomycotina</taxon>
        <taxon>Eurotiomycetes</taxon>
        <taxon>Eurotiomycetidae</taxon>
        <taxon>Eurotiales</taxon>
        <taxon>Aspergillaceae</taxon>
        <taxon>Aspergillus</taxon>
        <taxon>Aspergillus subgen. Circumdati</taxon>
    </lineage>
</organism>
<proteinExistence type="predicted"/>
<evidence type="ECO:0008006" key="4">
    <source>
        <dbReference type="Google" id="ProtNLM"/>
    </source>
</evidence>
<dbReference type="InterPro" id="IPR021054">
    <property type="entry name" value="Cell_wall_mannoprotein_1"/>
</dbReference>